<dbReference type="GO" id="GO:0005829">
    <property type="term" value="C:cytosol"/>
    <property type="evidence" value="ECO:0007669"/>
    <property type="project" value="GOC"/>
</dbReference>
<gene>
    <name evidence="3" type="ORF">ALEPTO_LOCUS3759</name>
</gene>
<organism evidence="3 4">
    <name type="scientific">Ambispora leptoticha</name>
    <dbReference type="NCBI Taxonomy" id="144679"/>
    <lineage>
        <taxon>Eukaryota</taxon>
        <taxon>Fungi</taxon>
        <taxon>Fungi incertae sedis</taxon>
        <taxon>Mucoromycota</taxon>
        <taxon>Glomeromycotina</taxon>
        <taxon>Glomeromycetes</taxon>
        <taxon>Archaeosporales</taxon>
        <taxon>Ambisporaceae</taxon>
        <taxon>Ambispora</taxon>
    </lineage>
</organism>
<dbReference type="InterPro" id="IPR053055">
    <property type="entry name" value="VPS17"/>
</dbReference>
<evidence type="ECO:0000313" key="3">
    <source>
        <dbReference type="EMBL" id="CAG8506679.1"/>
    </source>
</evidence>
<evidence type="ECO:0000256" key="1">
    <source>
        <dbReference type="SAM" id="MobiDB-lite"/>
    </source>
</evidence>
<dbReference type="SUPFAM" id="SSF64268">
    <property type="entry name" value="PX domain"/>
    <property type="match status" value="1"/>
</dbReference>
<dbReference type="Gene3D" id="3.30.1520.10">
    <property type="entry name" value="Phox-like domain"/>
    <property type="match status" value="1"/>
</dbReference>
<dbReference type="GO" id="GO:0005768">
    <property type="term" value="C:endosome"/>
    <property type="evidence" value="ECO:0007669"/>
    <property type="project" value="TreeGrafter"/>
</dbReference>
<feature type="region of interest" description="Disordered" evidence="1">
    <location>
        <begin position="1"/>
        <end position="27"/>
    </location>
</feature>
<dbReference type="Gene3D" id="1.20.1270.60">
    <property type="entry name" value="Arfaptin homology (AH) domain/BAR domain"/>
    <property type="match status" value="1"/>
</dbReference>
<name>A0A9N8ZTI7_9GLOM</name>
<dbReference type="OrthoDB" id="9976382at2759"/>
<comment type="caution">
    <text evidence="3">The sequence shown here is derived from an EMBL/GenBank/DDBJ whole genome shotgun (WGS) entry which is preliminary data.</text>
</comment>
<dbReference type="GO" id="GO:0042147">
    <property type="term" value="P:retrograde transport, endosome to Golgi"/>
    <property type="evidence" value="ECO:0007669"/>
    <property type="project" value="TreeGrafter"/>
</dbReference>
<keyword evidence="4" id="KW-1185">Reference proteome</keyword>
<reference evidence="3" key="1">
    <citation type="submission" date="2021-06" db="EMBL/GenBank/DDBJ databases">
        <authorList>
            <person name="Kallberg Y."/>
            <person name="Tangrot J."/>
            <person name="Rosling A."/>
        </authorList>
    </citation>
    <scope>NUCLEOTIDE SEQUENCE</scope>
    <source>
        <strain evidence="3">FL130A</strain>
    </source>
</reference>
<dbReference type="PANTHER" id="PTHR47433:SF1">
    <property type="entry name" value="VACUOLAR PROTEIN SORTING-ASSOCIATED PROTEIN 17"/>
    <property type="match status" value="1"/>
</dbReference>
<dbReference type="InterPro" id="IPR001683">
    <property type="entry name" value="PX_dom"/>
</dbReference>
<proteinExistence type="predicted"/>
<dbReference type="InterPro" id="IPR027267">
    <property type="entry name" value="AH/BAR_dom_sf"/>
</dbReference>
<dbReference type="InterPro" id="IPR036871">
    <property type="entry name" value="PX_dom_sf"/>
</dbReference>
<dbReference type="SMART" id="SM00312">
    <property type="entry name" value="PX"/>
    <property type="match status" value="1"/>
</dbReference>
<dbReference type="Proteomes" id="UP000789508">
    <property type="component" value="Unassembled WGS sequence"/>
</dbReference>
<feature type="compositionally biased region" description="Polar residues" evidence="1">
    <location>
        <begin position="17"/>
        <end position="27"/>
    </location>
</feature>
<sequence>MAVPQEPLNSDAEENSHQVSSQKVVRTKAQKNCSSPIPVEEYLRVTLTAFDKNRRDPVFKLRITTNVANYKKSTYPLVERTYNEFERLYNSLAYGNPECIVPALPFATSSFQATEEDERRIKSAMQQWINRITSNPYLRHDEDLKSFIETDFAARRDEDEELASARAIANTLEAHLLENARAVQKLAKIRKGLAICTADLGAKAIGMGTVEKHPPLSSGLRKLGKTLQIVSELQQLQAMSEAAALGDFFNYYAVNAHIVRETLTNRLRIIADFESAVKTTESKRRYIERLKSSTQIKSDRVDEALTDLEEAQNYEATLGARVNHVTKNLHNELVTYEENRTQDFLSAFKEYVKKQILFEKQQLKEWENLRPDINAITKRNMRVHTICDEELDARAIAERLSTYM</sequence>
<dbReference type="InterPro" id="IPR015404">
    <property type="entry name" value="Vps5_C"/>
</dbReference>
<dbReference type="Pfam" id="PF00787">
    <property type="entry name" value="PX"/>
    <property type="match status" value="1"/>
</dbReference>
<dbReference type="AlphaFoldDB" id="A0A9N8ZTI7"/>
<feature type="domain" description="PX" evidence="2">
    <location>
        <begin position="39"/>
        <end position="155"/>
    </location>
</feature>
<dbReference type="GO" id="GO:0030905">
    <property type="term" value="C:retromer, tubulation complex"/>
    <property type="evidence" value="ECO:0007669"/>
    <property type="project" value="TreeGrafter"/>
</dbReference>
<protein>
    <submittedName>
        <fullName evidence="3">12695_t:CDS:1</fullName>
    </submittedName>
</protein>
<dbReference type="GO" id="GO:0006886">
    <property type="term" value="P:intracellular protein transport"/>
    <property type="evidence" value="ECO:0007669"/>
    <property type="project" value="TreeGrafter"/>
</dbReference>
<evidence type="ECO:0000313" key="4">
    <source>
        <dbReference type="Proteomes" id="UP000789508"/>
    </source>
</evidence>
<dbReference type="PROSITE" id="PS50195">
    <property type="entry name" value="PX"/>
    <property type="match status" value="1"/>
</dbReference>
<dbReference type="EMBL" id="CAJVPS010000750">
    <property type="protein sequence ID" value="CAG8506679.1"/>
    <property type="molecule type" value="Genomic_DNA"/>
</dbReference>
<dbReference type="Pfam" id="PF09325">
    <property type="entry name" value="Vps5"/>
    <property type="match status" value="1"/>
</dbReference>
<evidence type="ECO:0000259" key="2">
    <source>
        <dbReference type="PROSITE" id="PS50195"/>
    </source>
</evidence>
<accession>A0A9N8ZTI7</accession>
<dbReference type="PANTHER" id="PTHR47433">
    <property type="entry name" value="VACUOLAR PROTEIN SORTING-ASSOCIATED PROTEIN 17"/>
    <property type="match status" value="1"/>
</dbReference>
<dbReference type="GO" id="GO:0032266">
    <property type="term" value="F:phosphatidylinositol-3-phosphate binding"/>
    <property type="evidence" value="ECO:0007669"/>
    <property type="project" value="TreeGrafter"/>
</dbReference>